<dbReference type="RefSeq" id="WP_137344630.1">
    <property type="nucleotide sequence ID" value="NZ_SZVO01000040.1"/>
</dbReference>
<keyword evidence="2" id="KW-1185">Reference proteome</keyword>
<dbReference type="OrthoDB" id="828100at2"/>
<reference evidence="1 2" key="1">
    <citation type="submission" date="2019-05" db="EMBL/GenBank/DDBJ databases">
        <title>Dyadobacter AR-3-8 sp. nov., isolated from arctic soil.</title>
        <authorList>
            <person name="Chaudhary D.K."/>
        </authorList>
    </citation>
    <scope>NUCLEOTIDE SEQUENCE [LARGE SCALE GENOMIC DNA]</scope>
    <source>
        <strain evidence="1 2">AR-3-8</strain>
    </source>
</reference>
<evidence type="ECO:0000313" key="1">
    <source>
        <dbReference type="EMBL" id="TKT84725.1"/>
    </source>
</evidence>
<dbReference type="EMBL" id="SZVO01000040">
    <property type="protein sequence ID" value="TKT84725.1"/>
    <property type="molecule type" value="Genomic_DNA"/>
</dbReference>
<dbReference type="Proteomes" id="UP000304900">
    <property type="component" value="Unassembled WGS sequence"/>
</dbReference>
<proteinExistence type="predicted"/>
<name>A0A4U6CMG9_9BACT</name>
<protein>
    <submittedName>
        <fullName evidence="1">Uncharacterized protein</fullName>
    </submittedName>
</protein>
<organism evidence="1 2">
    <name type="scientific">Dyadobacter frigoris</name>
    <dbReference type="NCBI Taxonomy" id="2576211"/>
    <lineage>
        <taxon>Bacteria</taxon>
        <taxon>Pseudomonadati</taxon>
        <taxon>Bacteroidota</taxon>
        <taxon>Cytophagia</taxon>
        <taxon>Cytophagales</taxon>
        <taxon>Spirosomataceae</taxon>
        <taxon>Dyadobacter</taxon>
    </lineage>
</organism>
<accession>A0A4U6CMG9</accession>
<sequence length="92" mass="10988">MIVDAKYKIRYASKVDHLDIHQVSGYARLRTVYDLLGISTDRLIDRLIIYPDYKNGSYDLFKDLRRNEINEYYGVFKVGIKLPMQRDTVRHF</sequence>
<comment type="caution">
    <text evidence="1">The sequence shown here is derived from an EMBL/GenBank/DDBJ whole genome shotgun (WGS) entry which is preliminary data.</text>
</comment>
<evidence type="ECO:0000313" key="2">
    <source>
        <dbReference type="Proteomes" id="UP000304900"/>
    </source>
</evidence>
<gene>
    <name evidence="1" type="ORF">FDK13_34870</name>
</gene>
<dbReference type="AlphaFoldDB" id="A0A4U6CMG9"/>